<name>A0A0S2M1T7_9MICC</name>
<protein>
    <recommendedName>
        <fullName evidence="3">Phage baseplate protein</fullName>
    </recommendedName>
</protein>
<accession>A0A0S2M1T7</accession>
<reference evidence="1 2" key="2">
    <citation type="journal article" date="2016" name="J. Biotechnol.">
        <title>Complete genome sequence of Arthrobacter alpinus ERGS4:06, a yellow pigmented bacterium tolerant to cold and radiations isolated from Sikkim Himalaya.</title>
        <authorList>
            <person name="Kumar R."/>
            <person name="Singh D."/>
            <person name="Swarnkar M.K."/>
            <person name="Singh A.K."/>
            <person name="Kumar S."/>
        </authorList>
    </citation>
    <scope>NUCLEOTIDE SEQUENCE [LARGE SCALE GENOMIC DNA]</scope>
    <source>
        <strain evidence="1 2">ERGS4:06</strain>
    </source>
</reference>
<evidence type="ECO:0000313" key="1">
    <source>
        <dbReference type="EMBL" id="ALO67456.1"/>
    </source>
</evidence>
<dbReference type="AlphaFoldDB" id="A0A0S2M1T7"/>
<organism evidence="1 2">
    <name type="scientific">Arthrobacter alpinus</name>
    <dbReference type="NCBI Taxonomy" id="656366"/>
    <lineage>
        <taxon>Bacteria</taxon>
        <taxon>Bacillati</taxon>
        <taxon>Actinomycetota</taxon>
        <taxon>Actinomycetes</taxon>
        <taxon>Micrococcales</taxon>
        <taxon>Micrococcaceae</taxon>
        <taxon>Arthrobacter</taxon>
    </lineage>
</organism>
<proteinExistence type="predicted"/>
<reference evidence="2" key="1">
    <citation type="submission" date="2015-11" db="EMBL/GenBank/DDBJ databases">
        <authorList>
            <person name="Kumar R."/>
            <person name="Singh D."/>
            <person name="Swarnkar M.K."/>
            <person name="Singh A.K."/>
            <person name="Kumar S."/>
        </authorList>
    </citation>
    <scope>NUCLEOTIDE SEQUENCE [LARGE SCALE GENOMIC DNA]</scope>
    <source>
        <strain evidence="2">ERGS4:06</strain>
    </source>
</reference>
<gene>
    <name evidence="1" type="ORF">AS189_14355</name>
</gene>
<dbReference type="EMBL" id="CP013200">
    <property type="protein sequence ID" value="ALO67456.1"/>
    <property type="molecule type" value="Genomic_DNA"/>
</dbReference>
<sequence length="251" mass="26532">MPGPGAAQLLEVWGNGLGQDPVRRALVMLAAAVPDADPDGLVDWPLGRRDTQLLAFRASLFGAGLEAIAQCPGCGMEVVLAFTAADLAAPQYAQSAAPLTVSLERYEATLRPVTSRDLLALDRTNPEQLDSDSASPAETALAARCITAVTEGGAPVDPGTLPPEVLATLGEELGRADPAAATELSVQCPGCGQGWLAPFHIASYLWSELHHWARRLLIDVHTLARAYGWSERDILALPPLRRQAYLGLVAT</sequence>
<dbReference type="RefSeq" id="WP_062290331.1">
    <property type="nucleotide sequence ID" value="NZ_CP013200.1"/>
</dbReference>
<dbReference type="Proteomes" id="UP000059574">
    <property type="component" value="Chromosome"/>
</dbReference>
<evidence type="ECO:0000313" key="2">
    <source>
        <dbReference type="Proteomes" id="UP000059574"/>
    </source>
</evidence>
<dbReference type="OrthoDB" id="283948at2"/>
<evidence type="ECO:0008006" key="3">
    <source>
        <dbReference type="Google" id="ProtNLM"/>
    </source>
</evidence>